<dbReference type="EMBL" id="AFCX01001671">
    <property type="protein sequence ID" value="EHC99265.1"/>
    <property type="molecule type" value="Genomic_DNA"/>
</dbReference>
<feature type="non-terminal residue" evidence="2">
    <location>
        <position position="1"/>
    </location>
</feature>
<feature type="region of interest" description="Disordered" evidence="1">
    <location>
        <begin position="1"/>
        <end position="32"/>
    </location>
</feature>
<gene>
    <name evidence="2" type="ORF">LTSEWAN_5115</name>
</gene>
<proteinExistence type="predicted"/>
<organism evidence="2 3">
    <name type="scientific">Salmonella enterica subsp. enterica serovar Wandsworth str. A4-580</name>
    <dbReference type="NCBI Taxonomy" id="913086"/>
    <lineage>
        <taxon>Bacteria</taxon>
        <taxon>Pseudomonadati</taxon>
        <taxon>Pseudomonadota</taxon>
        <taxon>Gammaproteobacteria</taxon>
        <taxon>Enterobacterales</taxon>
        <taxon>Enterobacteriaceae</taxon>
        <taxon>Salmonella</taxon>
    </lineage>
</organism>
<protein>
    <submittedName>
        <fullName evidence="2">Uncharacterized protein</fullName>
    </submittedName>
</protein>
<name>G5SHL7_SALET</name>
<sequence length="32" mass="3142">NLVQRVPKDVHGHEHGGEGCCGGGGKGGCGCH</sequence>
<evidence type="ECO:0000256" key="1">
    <source>
        <dbReference type="SAM" id="MobiDB-lite"/>
    </source>
</evidence>
<comment type="caution">
    <text evidence="2">The sequence shown here is derived from an EMBL/GenBank/DDBJ whole genome shotgun (WGS) entry which is preliminary data.</text>
</comment>
<evidence type="ECO:0000313" key="2">
    <source>
        <dbReference type="EMBL" id="EHC99265.1"/>
    </source>
</evidence>
<dbReference type="Proteomes" id="UP000003536">
    <property type="component" value="Unassembled WGS sequence"/>
</dbReference>
<evidence type="ECO:0000313" key="3">
    <source>
        <dbReference type="Proteomes" id="UP000003536"/>
    </source>
</evidence>
<reference evidence="2 3" key="1">
    <citation type="journal article" date="2011" name="BMC Genomics">
        <title>Genome sequencing reveals diversification of virulence factor content and possible host adaptation in distinct subpopulations of Salmonella enterica.</title>
        <authorList>
            <person name="den Bakker H.C."/>
            <person name="Moreno Switt A.I."/>
            <person name="Govoni G."/>
            <person name="Cummings C.A."/>
            <person name="Ranieri M.L."/>
            <person name="Degoricija L."/>
            <person name="Hoelzer K."/>
            <person name="Rodriguez-Rivera L.D."/>
            <person name="Brown S."/>
            <person name="Bolchacova E."/>
            <person name="Furtado M.R."/>
            <person name="Wiedmann M."/>
        </authorList>
    </citation>
    <scope>NUCLEOTIDE SEQUENCE [LARGE SCALE GENOMIC DNA]</scope>
    <source>
        <strain evidence="2 3">A4-580</strain>
    </source>
</reference>
<feature type="compositionally biased region" description="Basic and acidic residues" evidence="1">
    <location>
        <begin position="1"/>
        <end position="17"/>
    </location>
</feature>
<feature type="compositionally biased region" description="Gly residues" evidence="1">
    <location>
        <begin position="18"/>
        <end position="32"/>
    </location>
</feature>
<accession>G5SHL7</accession>
<dbReference type="AlphaFoldDB" id="G5SHL7"/>